<reference evidence="2" key="1">
    <citation type="submission" date="2017-05" db="EMBL/GenBank/DDBJ databases">
        <authorList>
            <person name="Papadimitriou K."/>
        </authorList>
    </citation>
    <scope>NUCLEOTIDE SEQUENCE [LARGE SCALE GENOMIC DNA]</scope>
    <source>
        <strain evidence="2">ACA-DC 3411</strain>
    </source>
</reference>
<dbReference type="Pfam" id="PF11392">
    <property type="entry name" value="AllH"/>
    <property type="match status" value="1"/>
</dbReference>
<dbReference type="Proteomes" id="UP000195412">
    <property type="component" value="Chromosome I"/>
</dbReference>
<organism evidence="1 2">
    <name type="scientific">Levilactobacillus zymae</name>
    <dbReference type="NCBI Taxonomy" id="267363"/>
    <lineage>
        <taxon>Bacteria</taxon>
        <taxon>Bacillati</taxon>
        <taxon>Bacillota</taxon>
        <taxon>Bacilli</taxon>
        <taxon>Lactobacillales</taxon>
        <taxon>Lactobacillaceae</taxon>
        <taxon>Levilactobacillus</taxon>
    </lineage>
</organism>
<sequence>MQRSQHNVTVYGDQDFLTLEEGTWYVHSVFEHTFNLTNQQQTTLVIVTGDRTKLLPGGLYLPPAEFTALQRQIRDVQRITFRQQTFYLETYQTCWSLKITTTFTATLKQRPLVPQRISDFQTACCQLTQVTGFDHPFRQFLDLATTPYPKELLWLTTPVTVQWGVDFFIGRGRGLTPSGDDLLLGWLLIDELTTQDQRLQTAINRRIQSTKYTTAVGRSYLAYGLQQKFSSALLALVAYLQGAPVTQPVTELLAAAIHYGNTSGIDCLAGIVSALAFKPQN</sequence>
<proteinExistence type="predicted"/>
<evidence type="ECO:0000313" key="2">
    <source>
        <dbReference type="Proteomes" id="UP000195412"/>
    </source>
</evidence>
<dbReference type="AlphaFoldDB" id="A0A1Y6JWM8"/>
<dbReference type="InterPro" id="IPR021530">
    <property type="entry name" value="AllH-like"/>
</dbReference>
<dbReference type="EMBL" id="LT854705">
    <property type="protein sequence ID" value="SMS13512.1"/>
    <property type="molecule type" value="Genomic_DNA"/>
</dbReference>
<evidence type="ECO:0008006" key="3">
    <source>
        <dbReference type="Google" id="ProtNLM"/>
    </source>
</evidence>
<dbReference type="KEGG" id="lzy:LZ3411_0462"/>
<accession>A0A1Y6JWM8</accession>
<dbReference type="RefSeq" id="WP_087741547.1">
    <property type="nucleotide sequence ID" value="NZ_JBPWQU010000001.1"/>
</dbReference>
<gene>
    <name evidence="1" type="ORF">LZ3411_0462</name>
</gene>
<name>A0A1Y6JWM8_9LACO</name>
<evidence type="ECO:0000313" key="1">
    <source>
        <dbReference type="EMBL" id="SMS13512.1"/>
    </source>
</evidence>
<protein>
    <recommendedName>
        <fullName evidence="3">DUF2877 domain-containing protein</fullName>
    </recommendedName>
</protein>